<keyword evidence="3" id="KW-1185">Reference proteome</keyword>
<evidence type="ECO:0000259" key="1">
    <source>
        <dbReference type="Pfam" id="PF00691"/>
    </source>
</evidence>
<dbReference type="OrthoDB" id="9809164at2"/>
<sequence>MPRLATGLPGAATDDGMTFNTGKAPAARGAATLLAFVLLLAIGNGAKAAEAPLAPPEQALLRIMFEPDESALSQGARDKLVAFAKDFTSRSGRLELKAYAGPPHDKSSAARRLSLRRALSVRRELMASGIVVERIQVRALGGTSDSGHPDRVDIKLFGG</sequence>
<dbReference type="KEGG" id="pla:Plav_2100"/>
<dbReference type="Gene3D" id="3.30.1330.60">
    <property type="entry name" value="OmpA-like domain"/>
    <property type="match status" value="1"/>
</dbReference>
<feature type="domain" description="OmpA-like" evidence="1">
    <location>
        <begin position="64"/>
        <end position="143"/>
    </location>
</feature>
<dbReference type="STRING" id="402881.Plav_2100"/>
<proteinExistence type="predicted"/>
<accession>A7HUY1</accession>
<dbReference type="EMBL" id="CP000774">
    <property type="protein sequence ID" value="ABS63714.1"/>
    <property type="molecule type" value="Genomic_DNA"/>
</dbReference>
<dbReference type="Pfam" id="PF00691">
    <property type="entry name" value="OmpA"/>
    <property type="match status" value="1"/>
</dbReference>
<protein>
    <recommendedName>
        <fullName evidence="1">OmpA-like domain-containing protein</fullName>
    </recommendedName>
</protein>
<gene>
    <name evidence="2" type="ordered locus">Plav_2100</name>
</gene>
<name>A7HUY1_PARL1</name>
<dbReference type="SUPFAM" id="SSF103088">
    <property type="entry name" value="OmpA-like"/>
    <property type="match status" value="1"/>
</dbReference>
<evidence type="ECO:0000313" key="2">
    <source>
        <dbReference type="EMBL" id="ABS63714.1"/>
    </source>
</evidence>
<dbReference type="InterPro" id="IPR006665">
    <property type="entry name" value="OmpA-like"/>
</dbReference>
<reference evidence="2 3" key="1">
    <citation type="journal article" date="2011" name="Stand. Genomic Sci.">
        <title>Complete genome sequence of Parvibaculum lavamentivorans type strain (DS-1(T)).</title>
        <authorList>
            <person name="Schleheck D."/>
            <person name="Weiss M."/>
            <person name="Pitluck S."/>
            <person name="Bruce D."/>
            <person name="Land M.L."/>
            <person name="Han S."/>
            <person name="Saunders E."/>
            <person name="Tapia R."/>
            <person name="Detter C."/>
            <person name="Brettin T."/>
            <person name="Han J."/>
            <person name="Woyke T."/>
            <person name="Goodwin L."/>
            <person name="Pennacchio L."/>
            <person name="Nolan M."/>
            <person name="Cook A.M."/>
            <person name="Kjelleberg S."/>
            <person name="Thomas T."/>
        </authorList>
    </citation>
    <scope>NUCLEOTIDE SEQUENCE [LARGE SCALE GENOMIC DNA]</scope>
    <source>
        <strain evidence="3">DS-1 / DSM 13023 / NCIMB 13966</strain>
    </source>
</reference>
<evidence type="ECO:0000313" key="3">
    <source>
        <dbReference type="Proteomes" id="UP000006377"/>
    </source>
</evidence>
<dbReference type="HOGENOM" id="CLU_1659074_0_0_5"/>
<dbReference type="Proteomes" id="UP000006377">
    <property type="component" value="Chromosome"/>
</dbReference>
<dbReference type="eggNOG" id="COG2885">
    <property type="taxonomic scope" value="Bacteria"/>
</dbReference>
<dbReference type="InterPro" id="IPR036737">
    <property type="entry name" value="OmpA-like_sf"/>
</dbReference>
<dbReference type="AlphaFoldDB" id="A7HUY1"/>
<organism evidence="2 3">
    <name type="scientific">Parvibaculum lavamentivorans (strain DS-1 / DSM 13023 / NCIMB 13966)</name>
    <dbReference type="NCBI Taxonomy" id="402881"/>
    <lineage>
        <taxon>Bacteria</taxon>
        <taxon>Pseudomonadati</taxon>
        <taxon>Pseudomonadota</taxon>
        <taxon>Alphaproteobacteria</taxon>
        <taxon>Hyphomicrobiales</taxon>
        <taxon>Parvibaculaceae</taxon>
        <taxon>Parvibaculum</taxon>
    </lineage>
</organism>